<sequence>MKIYEELGVEDLRPRYVPVVRALREHGPLSIRDIATKLRVTHSAASQTVNQMAKDGLAELRPGTDARQRIAHLTPKAEALIPIMDAEWDATEAAREQFDGELAYPLSTLVAEAIALLERRPFRERIHYDGPPAPPS</sequence>
<evidence type="ECO:0000259" key="4">
    <source>
        <dbReference type="SMART" id="SM00347"/>
    </source>
</evidence>
<keyword evidence="1" id="KW-0805">Transcription regulation</keyword>
<evidence type="ECO:0000313" key="6">
    <source>
        <dbReference type="Proteomes" id="UP000316639"/>
    </source>
</evidence>
<proteinExistence type="predicted"/>
<evidence type="ECO:0000256" key="2">
    <source>
        <dbReference type="ARBA" id="ARBA00023125"/>
    </source>
</evidence>
<dbReference type="InterPro" id="IPR036390">
    <property type="entry name" value="WH_DNA-bd_sf"/>
</dbReference>
<protein>
    <submittedName>
        <fullName evidence="5">MarR family transcriptional regulator</fullName>
    </submittedName>
</protein>
<dbReference type="InterPro" id="IPR039422">
    <property type="entry name" value="MarR/SlyA-like"/>
</dbReference>
<feature type="domain" description="HTH marR-type" evidence="4">
    <location>
        <begin position="5"/>
        <end position="104"/>
    </location>
</feature>
<dbReference type="Pfam" id="PF12802">
    <property type="entry name" value="MarR_2"/>
    <property type="match status" value="1"/>
</dbReference>
<dbReference type="InterPro" id="IPR000835">
    <property type="entry name" value="HTH_MarR-typ"/>
</dbReference>
<name>A0A563F102_9PSEU</name>
<keyword evidence="3" id="KW-0804">Transcription</keyword>
<dbReference type="PANTHER" id="PTHR33164:SF64">
    <property type="entry name" value="TRANSCRIPTIONAL REGULATOR SLYA"/>
    <property type="match status" value="1"/>
</dbReference>
<accession>A0A563F102</accession>
<comment type="caution">
    <text evidence="5">The sequence shown here is derived from an EMBL/GenBank/DDBJ whole genome shotgun (WGS) entry which is preliminary data.</text>
</comment>
<dbReference type="InterPro" id="IPR036388">
    <property type="entry name" value="WH-like_DNA-bd_sf"/>
</dbReference>
<dbReference type="AlphaFoldDB" id="A0A563F102"/>
<dbReference type="GO" id="GO:0006950">
    <property type="term" value="P:response to stress"/>
    <property type="evidence" value="ECO:0007669"/>
    <property type="project" value="TreeGrafter"/>
</dbReference>
<dbReference type="OrthoDB" id="3211876at2"/>
<gene>
    <name evidence="5" type="ORF">FKR81_05225</name>
</gene>
<reference evidence="5 6" key="1">
    <citation type="submission" date="2019-07" db="EMBL/GenBank/DDBJ databases">
        <title>Lentzea xizangensis sp. nov., isolated from Qinghai-Tibetan Plateau Soils.</title>
        <authorList>
            <person name="Huang J."/>
        </authorList>
    </citation>
    <scope>NUCLEOTIDE SEQUENCE [LARGE SCALE GENOMIC DNA]</scope>
    <source>
        <strain evidence="5 6">FXJ1.1311</strain>
    </source>
</reference>
<evidence type="ECO:0000256" key="1">
    <source>
        <dbReference type="ARBA" id="ARBA00023015"/>
    </source>
</evidence>
<dbReference type="GO" id="GO:0003677">
    <property type="term" value="F:DNA binding"/>
    <property type="evidence" value="ECO:0007669"/>
    <property type="project" value="UniProtKB-KW"/>
</dbReference>
<keyword evidence="2" id="KW-0238">DNA-binding</keyword>
<dbReference type="SMART" id="SM00347">
    <property type="entry name" value="HTH_MARR"/>
    <property type="match status" value="1"/>
</dbReference>
<evidence type="ECO:0000313" key="5">
    <source>
        <dbReference type="EMBL" id="TWP53573.1"/>
    </source>
</evidence>
<evidence type="ECO:0000256" key="3">
    <source>
        <dbReference type="ARBA" id="ARBA00023163"/>
    </source>
</evidence>
<dbReference type="GO" id="GO:0003700">
    <property type="term" value="F:DNA-binding transcription factor activity"/>
    <property type="evidence" value="ECO:0007669"/>
    <property type="project" value="InterPro"/>
</dbReference>
<keyword evidence="6" id="KW-1185">Reference proteome</keyword>
<dbReference type="SUPFAM" id="SSF46785">
    <property type="entry name" value="Winged helix' DNA-binding domain"/>
    <property type="match status" value="1"/>
</dbReference>
<dbReference type="PANTHER" id="PTHR33164">
    <property type="entry name" value="TRANSCRIPTIONAL REGULATOR, MARR FAMILY"/>
    <property type="match status" value="1"/>
</dbReference>
<dbReference type="Proteomes" id="UP000316639">
    <property type="component" value="Unassembled WGS sequence"/>
</dbReference>
<organism evidence="5 6">
    <name type="scientific">Lentzea tibetensis</name>
    <dbReference type="NCBI Taxonomy" id="2591470"/>
    <lineage>
        <taxon>Bacteria</taxon>
        <taxon>Bacillati</taxon>
        <taxon>Actinomycetota</taxon>
        <taxon>Actinomycetes</taxon>
        <taxon>Pseudonocardiales</taxon>
        <taxon>Pseudonocardiaceae</taxon>
        <taxon>Lentzea</taxon>
    </lineage>
</organism>
<dbReference type="EMBL" id="VOBR01000003">
    <property type="protein sequence ID" value="TWP53573.1"/>
    <property type="molecule type" value="Genomic_DNA"/>
</dbReference>
<dbReference type="Gene3D" id="1.10.10.10">
    <property type="entry name" value="Winged helix-like DNA-binding domain superfamily/Winged helix DNA-binding domain"/>
    <property type="match status" value="1"/>
</dbReference>